<reference evidence="1 2" key="1">
    <citation type="submission" date="2017-03" db="EMBL/GenBank/DDBJ databases">
        <title>Genome Survey of Euroglyphus maynei.</title>
        <authorList>
            <person name="Arlian L.G."/>
            <person name="Morgan M.S."/>
            <person name="Rider S.D."/>
        </authorList>
    </citation>
    <scope>NUCLEOTIDE SEQUENCE [LARGE SCALE GENOMIC DNA]</scope>
    <source>
        <strain evidence="1">Arlian Lab</strain>
        <tissue evidence="1">Whole body</tissue>
    </source>
</reference>
<gene>
    <name evidence="1" type="ORF">BLA29_012654</name>
</gene>
<organism evidence="1 2">
    <name type="scientific">Euroglyphus maynei</name>
    <name type="common">Mayne's house dust mite</name>
    <dbReference type="NCBI Taxonomy" id="6958"/>
    <lineage>
        <taxon>Eukaryota</taxon>
        <taxon>Metazoa</taxon>
        <taxon>Ecdysozoa</taxon>
        <taxon>Arthropoda</taxon>
        <taxon>Chelicerata</taxon>
        <taxon>Arachnida</taxon>
        <taxon>Acari</taxon>
        <taxon>Acariformes</taxon>
        <taxon>Sarcoptiformes</taxon>
        <taxon>Astigmata</taxon>
        <taxon>Psoroptidia</taxon>
        <taxon>Analgoidea</taxon>
        <taxon>Pyroglyphidae</taxon>
        <taxon>Pyroglyphinae</taxon>
        <taxon>Euroglyphus</taxon>
    </lineage>
</organism>
<dbReference type="InterPro" id="IPR038606">
    <property type="entry name" value="To_sf"/>
</dbReference>
<accession>A0A1Y3B2H8</accession>
<comment type="caution">
    <text evidence="1">The sequence shown here is derived from an EMBL/GenBank/DDBJ whole genome shotgun (WGS) entry which is preliminary data.</text>
</comment>
<dbReference type="Pfam" id="PF06585">
    <property type="entry name" value="JHBP"/>
    <property type="match status" value="1"/>
</dbReference>
<evidence type="ECO:0000313" key="2">
    <source>
        <dbReference type="Proteomes" id="UP000194236"/>
    </source>
</evidence>
<protein>
    <submittedName>
        <fullName evidence="1">Uncharacterized protein</fullName>
    </submittedName>
</protein>
<feature type="non-terminal residue" evidence="1">
    <location>
        <position position="151"/>
    </location>
</feature>
<name>A0A1Y3B2H8_EURMA</name>
<proteinExistence type="predicted"/>
<evidence type="ECO:0000313" key="1">
    <source>
        <dbReference type="EMBL" id="OTF75030.1"/>
    </source>
</evidence>
<dbReference type="Proteomes" id="UP000194236">
    <property type="component" value="Unassembled WGS sequence"/>
</dbReference>
<dbReference type="InterPro" id="IPR010562">
    <property type="entry name" value="Haemolymph_juvenile_hormone-bd"/>
</dbReference>
<dbReference type="EMBL" id="MUJZ01044056">
    <property type="protein sequence ID" value="OTF75030.1"/>
    <property type="molecule type" value="Genomic_DNA"/>
</dbReference>
<dbReference type="AlphaFoldDB" id="A0A1Y3B2H8"/>
<keyword evidence="2" id="KW-1185">Reference proteome</keyword>
<dbReference type="Gene3D" id="3.15.10.30">
    <property type="entry name" value="Haemolymph juvenile hormone binding protein"/>
    <property type="match status" value="1"/>
</dbReference>
<sequence>MNGTSPINDELILLDTFNMPIIHLPECKLNVSIDTIKISGINQFTVADIAANTKSKKISALLRMPNIRLTMFYKVNGVSYGIKSKQMETYSDKGRLTYTIYGWRTILAGKIAAIRNDDHLEIAGFGMRSHYNYFDSQMVTFMNNDGEHSPQ</sequence>